<reference evidence="2 3" key="1">
    <citation type="journal article" date="2013" name="Genome Biol. Evol.">
        <title>Complete genomes of two dipteran-associated spiroplasmas provided insights into the origin, dynamics, and impacts of viral invasion in spiroplasma.</title>
        <authorList>
            <person name="Ku C."/>
            <person name="Lo W.S."/>
            <person name="Chen L.L."/>
            <person name="Kuo C.H."/>
        </authorList>
    </citation>
    <scope>NUCLEOTIDE SEQUENCE [LARGE SCALE GENOMIC DNA]</scope>
    <source>
        <strain evidence="2">EA-1</strain>
    </source>
</reference>
<dbReference type="OrthoDB" id="388141at2"/>
<evidence type="ECO:0000313" key="3">
    <source>
        <dbReference type="Proteomes" id="UP000013963"/>
    </source>
</evidence>
<protein>
    <recommendedName>
        <fullName evidence="1">N-acetyltransferase domain-containing protein</fullName>
    </recommendedName>
</protein>
<dbReference type="eggNOG" id="COG0456">
    <property type="taxonomic scope" value="Bacteria"/>
</dbReference>
<accession>R4UL63</accession>
<dbReference type="KEGG" id="ssyr:SSYRP_v1c04030"/>
<dbReference type="EMBL" id="CP005078">
    <property type="protein sequence ID" value="AGM25996.1"/>
    <property type="molecule type" value="Genomic_DNA"/>
</dbReference>
<feature type="domain" description="N-acetyltransferase" evidence="1">
    <location>
        <begin position="131"/>
        <end position="267"/>
    </location>
</feature>
<dbReference type="Proteomes" id="UP000013963">
    <property type="component" value="Chromosome"/>
</dbReference>
<dbReference type="HOGENOM" id="CLU_064083_0_0_14"/>
<name>R4UL63_9MOLU</name>
<dbReference type="AlphaFoldDB" id="R4UL63"/>
<dbReference type="GO" id="GO:0016747">
    <property type="term" value="F:acyltransferase activity, transferring groups other than amino-acyl groups"/>
    <property type="evidence" value="ECO:0007669"/>
    <property type="project" value="InterPro"/>
</dbReference>
<dbReference type="Pfam" id="PF00583">
    <property type="entry name" value="Acetyltransf_1"/>
    <property type="match status" value="1"/>
</dbReference>
<sequence length="267" mass="30811">MLNFNDKKINQLIANFITYMTDPKHDNGKQKINVNQDLQIHHINSLASKSNLNIVISSYILTPVQQEQAKKIIQQYHNANESFTWCTITEDNQQLDRDFYHQQGLEHFETAQVMLLDLNKFNMANDLAENITFQAVNSPEDVKKVKNVIHNAFDLSLIDLSKYQSLFEINQDEEISYFTILTQDNQPATTGNLYLESELAIVDDIATHQDFQKQGFAKAMLIHLLNYAKTKGYQTVGLIATPDGFPLYKKLGFIEQEVYINVYTMNY</sequence>
<dbReference type="PATRIC" id="fig|1276229.3.peg.400"/>
<dbReference type="STRING" id="1276229.SSYRP_v1c04030"/>
<dbReference type="InterPro" id="IPR000182">
    <property type="entry name" value="GNAT_dom"/>
</dbReference>
<dbReference type="RefSeq" id="WP_016340643.1">
    <property type="nucleotide sequence ID" value="NC_021284.1"/>
</dbReference>
<dbReference type="SUPFAM" id="SSF55729">
    <property type="entry name" value="Acyl-CoA N-acyltransferases (Nat)"/>
    <property type="match status" value="1"/>
</dbReference>
<proteinExistence type="predicted"/>
<organism evidence="2 3">
    <name type="scientific">Spiroplasma syrphidicola EA-1</name>
    <dbReference type="NCBI Taxonomy" id="1276229"/>
    <lineage>
        <taxon>Bacteria</taxon>
        <taxon>Bacillati</taxon>
        <taxon>Mycoplasmatota</taxon>
        <taxon>Mollicutes</taxon>
        <taxon>Entomoplasmatales</taxon>
        <taxon>Spiroplasmataceae</taxon>
        <taxon>Spiroplasma</taxon>
    </lineage>
</organism>
<dbReference type="InterPro" id="IPR016181">
    <property type="entry name" value="Acyl_CoA_acyltransferase"/>
</dbReference>
<dbReference type="Gene3D" id="3.40.630.30">
    <property type="match status" value="1"/>
</dbReference>
<evidence type="ECO:0000259" key="1">
    <source>
        <dbReference type="PROSITE" id="PS51186"/>
    </source>
</evidence>
<gene>
    <name evidence="2" type="ORF">SSYRP_v1c04030</name>
</gene>
<dbReference type="PROSITE" id="PS51186">
    <property type="entry name" value="GNAT"/>
    <property type="match status" value="1"/>
</dbReference>
<dbReference type="CDD" id="cd04301">
    <property type="entry name" value="NAT_SF"/>
    <property type="match status" value="1"/>
</dbReference>
<keyword evidence="3" id="KW-1185">Reference proteome</keyword>
<evidence type="ECO:0000313" key="2">
    <source>
        <dbReference type="EMBL" id="AGM25996.1"/>
    </source>
</evidence>